<evidence type="ECO:0000259" key="3">
    <source>
        <dbReference type="Pfam" id="PF04253"/>
    </source>
</evidence>
<dbReference type="Pfam" id="PF04253">
    <property type="entry name" value="TFR_dimer"/>
    <property type="match status" value="1"/>
</dbReference>
<feature type="domain" description="Transferrin receptor-like dimerisation" evidence="3">
    <location>
        <begin position="594"/>
        <end position="702"/>
    </location>
</feature>
<protein>
    <recommendedName>
        <fullName evidence="7">Peptide hydrolase</fullName>
    </recommendedName>
</protein>
<dbReference type="GO" id="GO:0004180">
    <property type="term" value="F:carboxypeptidase activity"/>
    <property type="evidence" value="ECO:0007669"/>
    <property type="project" value="TreeGrafter"/>
</dbReference>
<dbReference type="EMBL" id="MIKG01000001">
    <property type="protein sequence ID" value="RAO65057.1"/>
    <property type="molecule type" value="Genomic_DNA"/>
</dbReference>
<keyword evidence="6" id="KW-1185">Reference proteome</keyword>
<dbReference type="Proteomes" id="UP000249363">
    <property type="component" value="Unassembled WGS sequence"/>
</dbReference>
<dbReference type="RefSeq" id="XP_040729574.1">
    <property type="nucleotide sequence ID" value="XM_040873064.1"/>
</dbReference>
<evidence type="ECO:0000313" key="6">
    <source>
        <dbReference type="Proteomes" id="UP000249363"/>
    </source>
</evidence>
<evidence type="ECO:0000259" key="4">
    <source>
        <dbReference type="Pfam" id="PF04389"/>
    </source>
</evidence>
<dbReference type="InterPro" id="IPR003137">
    <property type="entry name" value="PA_domain"/>
</dbReference>
<dbReference type="InterPro" id="IPR007365">
    <property type="entry name" value="TFR-like_dimer_dom"/>
</dbReference>
<dbReference type="SUPFAM" id="SSF47672">
    <property type="entry name" value="Transferrin receptor-like dimerisation domain"/>
    <property type="match status" value="1"/>
</dbReference>
<dbReference type="CDD" id="cd08022">
    <property type="entry name" value="M28_PSMA_like"/>
    <property type="match status" value="1"/>
</dbReference>
<dbReference type="Pfam" id="PF04389">
    <property type="entry name" value="Peptidase_M28"/>
    <property type="match status" value="1"/>
</dbReference>
<evidence type="ECO:0000313" key="5">
    <source>
        <dbReference type="EMBL" id="RAO65057.1"/>
    </source>
</evidence>
<dbReference type="InterPro" id="IPR036757">
    <property type="entry name" value="TFR-like_dimer_dom_sf"/>
</dbReference>
<dbReference type="OrthoDB" id="5841748at2759"/>
<dbReference type="Gene3D" id="3.50.30.30">
    <property type="match status" value="1"/>
</dbReference>
<dbReference type="Gene3D" id="3.40.630.10">
    <property type="entry name" value="Zn peptidases"/>
    <property type="match status" value="1"/>
</dbReference>
<dbReference type="PANTHER" id="PTHR10404">
    <property type="entry name" value="N-ACETYLATED-ALPHA-LINKED ACIDIC DIPEPTIDASE"/>
    <property type="match status" value="1"/>
</dbReference>
<dbReference type="SUPFAM" id="SSF53187">
    <property type="entry name" value="Zn-dependent exopeptidases"/>
    <property type="match status" value="1"/>
</dbReference>
<evidence type="ECO:0000256" key="1">
    <source>
        <dbReference type="ARBA" id="ARBA00005634"/>
    </source>
</evidence>
<evidence type="ECO:0000259" key="2">
    <source>
        <dbReference type="Pfam" id="PF02225"/>
    </source>
</evidence>
<feature type="domain" description="PA" evidence="2">
    <location>
        <begin position="178"/>
        <end position="245"/>
    </location>
</feature>
<accession>A0A364KNC9</accession>
<dbReference type="Gene3D" id="1.20.930.40">
    <property type="entry name" value="Transferrin receptor-like, dimerisation domain"/>
    <property type="match status" value="1"/>
</dbReference>
<reference evidence="5 6" key="1">
    <citation type="journal article" date="2017" name="Biotechnol. Biofuels">
        <title>Differential beta-glucosidase expression as a function of carbon source availability in Talaromyces amestolkiae: a genomic and proteomic approach.</title>
        <authorList>
            <person name="de Eugenio L.I."/>
            <person name="Mendez-Liter J.A."/>
            <person name="Nieto-Dominguez M."/>
            <person name="Alonso L."/>
            <person name="Gil-Munoz J."/>
            <person name="Barriuso J."/>
            <person name="Prieto A."/>
            <person name="Martinez M.J."/>
        </authorList>
    </citation>
    <scope>NUCLEOTIDE SEQUENCE [LARGE SCALE GENOMIC DNA]</scope>
    <source>
        <strain evidence="5 6">CIB</strain>
    </source>
</reference>
<dbReference type="SUPFAM" id="SSF52025">
    <property type="entry name" value="PA domain"/>
    <property type="match status" value="1"/>
</dbReference>
<dbReference type="PANTHER" id="PTHR10404:SF46">
    <property type="entry name" value="VACUOLAR PROTEIN SORTING-ASSOCIATED PROTEIN 70"/>
    <property type="match status" value="1"/>
</dbReference>
<dbReference type="STRING" id="1196081.A0A364KNC9"/>
<organism evidence="5 6">
    <name type="scientific">Talaromyces amestolkiae</name>
    <dbReference type="NCBI Taxonomy" id="1196081"/>
    <lineage>
        <taxon>Eukaryota</taxon>
        <taxon>Fungi</taxon>
        <taxon>Dikarya</taxon>
        <taxon>Ascomycota</taxon>
        <taxon>Pezizomycotina</taxon>
        <taxon>Eurotiomycetes</taxon>
        <taxon>Eurotiomycetidae</taxon>
        <taxon>Eurotiales</taxon>
        <taxon>Trichocomaceae</taxon>
        <taxon>Talaromyces</taxon>
        <taxon>Talaromyces sect. Talaromyces</taxon>
    </lineage>
</organism>
<dbReference type="GeneID" id="63790286"/>
<name>A0A364KNC9_TALAM</name>
<dbReference type="InterPro" id="IPR039373">
    <property type="entry name" value="Peptidase_M28B"/>
</dbReference>
<dbReference type="AlphaFoldDB" id="A0A364KNC9"/>
<comment type="caution">
    <text evidence="5">The sequence shown here is derived from an EMBL/GenBank/DDBJ whole genome shotgun (WGS) entry which is preliminary data.</text>
</comment>
<sequence length="706" mass="78438">MLVSSTVSPHTLLNNLESLLDTNSIPNLRNSPCADEKKLHTYFPWQDQAAFSGDKLLDILLNTPSGEKAREWSSYYTHESHLPGQGHQQAVWTKEKWDEFGLPENNIVAFDVIVPEPRGQRLALLGHDDEVLHEVSMFEDESQIKNQEKDKKPFITAFHGFSAKGNVTAQYVFVNFGTADDFADLAKANLTVEGKIAIMKYGRINRGEQVKNAENMGMTGVILYNDPQQDGGITEANGYKPYPEGPARALTSIERGSVGNMEYDATEKPVRNGPSITSLPISYNDAIPLLKALNGCGPTADSLAPQWHGGALGYKGVDYNVGPSPPWLTLNLYNDLEHVQRKIYDVIGSVKGTLMDDEVIILGNHRDSWVSGAGDSNSGSSVLMEVARSFGAAYKQGWRPLRSIVFASWEGEEFGQLGSKEWVRENLSWLDPTSVAYINVVMGASGSKFHAKASPLLNKAILKATGETLSPNQTVPGQTILDIWGGDILPGAPSDAMRFLDTACISSVDFGFSPAPGDPVLHYHSRFDTVDWMERFGDPGWEYHTTTARLWLLLASSLIEDPIISFNVTDYAITLDEAVDLVRKDSSQIQTDFDWTQILDQIEQLRQVAMKFDAYAASVSDRIDRSPAQHWTQYQYHSEPSLATIRSINKIYITFERMFKYEPGHGNNLWMKHVVFGPSAWYNRGAVFPGLRQSLQSRDVNATEVS</sequence>
<feature type="domain" description="Peptidase M28" evidence="4">
    <location>
        <begin position="346"/>
        <end position="531"/>
    </location>
</feature>
<dbReference type="Pfam" id="PF02225">
    <property type="entry name" value="PA"/>
    <property type="match status" value="1"/>
</dbReference>
<dbReference type="InterPro" id="IPR007484">
    <property type="entry name" value="Peptidase_M28"/>
</dbReference>
<dbReference type="InterPro" id="IPR046450">
    <property type="entry name" value="PA_dom_sf"/>
</dbReference>
<gene>
    <name evidence="5" type="ORF">BHQ10_001069</name>
</gene>
<comment type="similarity">
    <text evidence="1">Belongs to the peptidase M28 family. M28B subfamily.</text>
</comment>
<proteinExistence type="inferred from homology"/>
<evidence type="ECO:0008006" key="7">
    <source>
        <dbReference type="Google" id="ProtNLM"/>
    </source>
</evidence>
<dbReference type="FunFam" id="3.40.630.10:FF:000101">
    <property type="entry name" value="N-acetylated alpha-linked acidic dipeptidase like 1"/>
    <property type="match status" value="1"/>
</dbReference>